<dbReference type="EMBL" id="GL377600">
    <property type="protein sequence ID" value="EFJ21001.1"/>
    <property type="molecule type" value="Genomic_DNA"/>
</dbReference>
<dbReference type="NCBIfam" id="TIGR00803">
    <property type="entry name" value="nst"/>
    <property type="match status" value="1"/>
</dbReference>
<evidence type="ECO:0000256" key="5">
    <source>
        <dbReference type="ARBA" id="ARBA00023136"/>
    </source>
</evidence>
<feature type="transmembrane region" description="Helical" evidence="6">
    <location>
        <begin position="185"/>
        <end position="204"/>
    </location>
</feature>
<protein>
    <recommendedName>
        <fullName evidence="9">Nucleotide-sugar transporter</fullName>
    </recommendedName>
</protein>
<dbReference type="AlphaFoldDB" id="D8S2X2"/>
<dbReference type="Gramene" id="EFJ21001">
    <property type="protein sequence ID" value="EFJ21001"/>
    <property type="gene ID" value="SELMODRAFT_232997"/>
</dbReference>
<feature type="transmembrane region" description="Helical" evidence="6">
    <location>
        <begin position="95"/>
        <end position="113"/>
    </location>
</feature>
<keyword evidence="3 6" id="KW-0812">Transmembrane</keyword>
<feature type="transmembrane region" description="Helical" evidence="6">
    <location>
        <begin position="23"/>
        <end position="46"/>
    </location>
</feature>
<comment type="subcellular location">
    <subcellularLocation>
        <location evidence="1">Membrane</location>
        <topology evidence="1">Multi-pass membrane protein</topology>
    </subcellularLocation>
</comment>
<keyword evidence="4 6" id="KW-1133">Transmembrane helix</keyword>
<dbReference type="OMA" id="CYYFLNP"/>
<feature type="transmembrane region" description="Helical" evidence="6">
    <location>
        <begin position="152"/>
        <end position="173"/>
    </location>
</feature>
<proteinExistence type="inferred from homology"/>
<organism evidence="8">
    <name type="scientific">Selaginella moellendorffii</name>
    <name type="common">Spikemoss</name>
    <dbReference type="NCBI Taxonomy" id="88036"/>
    <lineage>
        <taxon>Eukaryota</taxon>
        <taxon>Viridiplantae</taxon>
        <taxon>Streptophyta</taxon>
        <taxon>Embryophyta</taxon>
        <taxon>Tracheophyta</taxon>
        <taxon>Lycopodiopsida</taxon>
        <taxon>Selaginellales</taxon>
        <taxon>Selaginellaceae</taxon>
        <taxon>Selaginella</taxon>
    </lineage>
</organism>
<comment type="similarity">
    <text evidence="2">Belongs to the nucleotide-sugar transporter family. CMP-Sialate:CMP antiporter (TC 2.A.7.12) subfamily.</text>
</comment>
<dbReference type="GO" id="GO:0005463">
    <property type="term" value="F:UDP-N-acetylgalactosamine transmembrane transporter activity"/>
    <property type="evidence" value="ECO:0000318"/>
    <property type="project" value="GO_Central"/>
</dbReference>
<dbReference type="Pfam" id="PF04142">
    <property type="entry name" value="Nuc_sug_transp"/>
    <property type="match status" value="1"/>
</dbReference>
<dbReference type="HOGENOM" id="CLU_046494_0_0_1"/>
<dbReference type="InParanoid" id="D8S2X2"/>
<evidence type="ECO:0000256" key="6">
    <source>
        <dbReference type="SAM" id="Phobius"/>
    </source>
</evidence>
<dbReference type="SUPFAM" id="SSF103481">
    <property type="entry name" value="Multidrug resistance efflux transporter EmrE"/>
    <property type="match status" value="1"/>
</dbReference>
<evidence type="ECO:0000256" key="4">
    <source>
        <dbReference type="ARBA" id="ARBA00022989"/>
    </source>
</evidence>
<evidence type="ECO:0000256" key="1">
    <source>
        <dbReference type="ARBA" id="ARBA00004141"/>
    </source>
</evidence>
<dbReference type="KEGG" id="smo:SELMODRAFT_232997"/>
<keyword evidence="5 6" id="KW-0472">Membrane</keyword>
<dbReference type="STRING" id="88036.D8S2X2"/>
<sequence>MALLALQYGIQPIISKRYSGKEVIISTTVLGCEIAKTVFALVFMFLDGSIWKLHKEWNAIDALTASALPAGIYAVQNTLLQLSYRHLDSLTFSLLNQTKLLFTAVFMFFLLGITQTKQQIGALLLLVSAAVLLSLGQKSSKSSGDVDPESTLILGVIPILVASMLSGLASTLCQWAAQVKRRSTYLMTVEMSTFGSLFLVASLLKSPDGEAIRRRGYFSGWTTLTLLPLFTNAFGGILVGLVTTYAGGVRKGFVIVSALVVTALLQFALEDIPPSIYVLVAMPMVISSAVIYQRYSGVSKKKKAS</sequence>
<dbReference type="InterPro" id="IPR037185">
    <property type="entry name" value="EmrE-like"/>
</dbReference>
<dbReference type="InterPro" id="IPR007271">
    <property type="entry name" value="Nuc_sug_transpt"/>
</dbReference>
<keyword evidence="8" id="KW-1185">Reference proteome</keyword>
<dbReference type="Proteomes" id="UP000001514">
    <property type="component" value="Unassembled WGS sequence"/>
</dbReference>
<dbReference type="GO" id="GO:0015789">
    <property type="term" value="P:UDP-N-acetylgalactosamine transmembrane transport"/>
    <property type="evidence" value="ECO:0000318"/>
    <property type="project" value="GO_Central"/>
</dbReference>
<evidence type="ECO:0000313" key="7">
    <source>
        <dbReference type="EMBL" id="EFJ21001.1"/>
    </source>
</evidence>
<evidence type="ECO:0000256" key="3">
    <source>
        <dbReference type="ARBA" id="ARBA00022692"/>
    </source>
</evidence>
<dbReference type="PANTHER" id="PTHR10231">
    <property type="entry name" value="NUCLEOTIDE-SUGAR TRANSMEMBRANE TRANSPORTER"/>
    <property type="match status" value="1"/>
</dbReference>
<dbReference type="GO" id="GO:0000139">
    <property type="term" value="C:Golgi membrane"/>
    <property type="evidence" value="ECO:0007669"/>
    <property type="project" value="InterPro"/>
</dbReference>
<reference evidence="7 8" key="1">
    <citation type="journal article" date="2011" name="Science">
        <title>The Selaginella genome identifies genetic changes associated with the evolution of vascular plants.</title>
        <authorList>
            <person name="Banks J.A."/>
            <person name="Nishiyama T."/>
            <person name="Hasebe M."/>
            <person name="Bowman J.L."/>
            <person name="Gribskov M."/>
            <person name="dePamphilis C."/>
            <person name="Albert V.A."/>
            <person name="Aono N."/>
            <person name="Aoyama T."/>
            <person name="Ambrose B.A."/>
            <person name="Ashton N.W."/>
            <person name="Axtell M.J."/>
            <person name="Barker E."/>
            <person name="Barker M.S."/>
            <person name="Bennetzen J.L."/>
            <person name="Bonawitz N.D."/>
            <person name="Chapple C."/>
            <person name="Cheng C."/>
            <person name="Correa L.G."/>
            <person name="Dacre M."/>
            <person name="DeBarry J."/>
            <person name="Dreyer I."/>
            <person name="Elias M."/>
            <person name="Engstrom E.M."/>
            <person name="Estelle M."/>
            <person name="Feng L."/>
            <person name="Finet C."/>
            <person name="Floyd S.K."/>
            <person name="Frommer W.B."/>
            <person name="Fujita T."/>
            <person name="Gramzow L."/>
            <person name="Gutensohn M."/>
            <person name="Harholt J."/>
            <person name="Hattori M."/>
            <person name="Heyl A."/>
            <person name="Hirai T."/>
            <person name="Hiwatashi Y."/>
            <person name="Ishikawa M."/>
            <person name="Iwata M."/>
            <person name="Karol K.G."/>
            <person name="Koehler B."/>
            <person name="Kolukisaoglu U."/>
            <person name="Kubo M."/>
            <person name="Kurata T."/>
            <person name="Lalonde S."/>
            <person name="Li K."/>
            <person name="Li Y."/>
            <person name="Litt A."/>
            <person name="Lyons E."/>
            <person name="Manning G."/>
            <person name="Maruyama T."/>
            <person name="Michael T.P."/>
            <person name="Mikami K."/>
            <person name="Miyazaki S."/>
            <person name="Morinaga S."/>
            <person name="Murata T."/>
            <person name="Mueller-Roeber B."/>
            <person name="Nelson D.R."/>
            <person name="Obara M."/>
            <person name="Oguri Y."/>
            <person name="Olmstead R.G."/>
            <person name="Onodera N."/>
            <person name="Petersen B.L."/>
            <person name="Pils B."/>
            <person name="Prigge M."/>
            <person name="Rensing S.A."/>
            <person name="Riano-Pachon D.M."/>
            <person name="Roberts A.W."/>
            <person name="Sato Y."/>
            <person name="Scheller H.V."/>
            <person name="Schulz B."/>
            <person name="Schulz C."/>
            <person name="Shakirov E.V."/>
            <person name="Shibagaki N."/>
            <person name="Shinohara N."/>
            <person name="Shippen D.E."/>
            <person name="Soerensen I."/>
            <person name="Sotooka R."/>
            <person name="Sugimoto N."/>
            <person name="Sugita M."/>
            <person name="Sumikawa N."/>
            <person name="Tanurdzic M."/>
            <person name="Theissen G."/>
            <person name="Ulvskov P."/>
            <person name="Wakazuki S."/>
            <person name="Weng J.K."/>
            <person name="Willats W.W."/>
            <person name="Wipf D."/>
            <person name="Wolf P.G."/>
            <person name="Yang L."/>
            <person name="Zimmer A.D."/>
            <person name="Zhu Q."/>
            <person name="Mitros T."/>
            <person name="Hellsten U."/>
            <person name="Loque D."/>
            <person name="Otillar R."/>
            <person name="Salamov A."/>
            <person name="Schmutz J."/>
            <person name="Shapiro H."/>
            <person name="Lindquist E."/>
            <person name="Lucas S."/>
            <person name="Rokhsar D."/>
            <person name="Grigoriev I.V."/>
        </authorList>
    </citation>
    <scope>NUCLEOTIDE SEQUENCE [LARGE SCALE GENOMIC DNA]</scope>
</reference>
<feature type="transmembrane region" description="Helical" evidence="6">
    <location>
        <begin position="224"/>
        <end position="245"/>
    </location>
</feature>
<dbReference type="eggNOG" id="KOG2234">
    <property type="taxonomic scope" value="Eukaryota"/>
</dbReference>
<dbReference type="GO" id="GO:1990569">
    <property type="term" value="P:UDP-N-acetylglucosamine transmembrane transport"/>
    <property type="evidence" value="ECO:0000318"/>
    <property type="project" value="GO_Central"/>
</dbReference>
<feature type="transmembrane region" description="Helical" evidence="6">
    <location>
        <begin position="275"/>
        <end position="295"/>
    </location>
</feature>
<feature type="transmembrane region" description="Helical" evidence="6">
    <location>
        <begin position="120"/>
        <end position="137"/>
    </location>
</feature>
<evidence type="ECO:0008006" key="9">
    <source>
        <dbReference type="Google" id="ProtNLM"/>
    </source>
</evidence>
<evidence type="ECO:0000313" key="8">
    <source>
        <dbReference type="Proteomes" id="UP000001514"/>
    </source>
</evidence>
<dbReference type="FunCoup" id="D8S2X2">
    <property type="interactions" value="165"/>
</dbReference>
<gene>
    <name evidence="7" type="ORF">SELMODRAFT_232997</name>
</gene>
<dbReference type="OrthoDB" id="408493at2759"/>
<name>D8S2X2_SELML</name>
<feature type="transmembrane region" description="Helical" evidence="6">
    <location>
        <begin position="252"/>
        <end position="269"/>
    </location>
</feature>
<dbReference type="GO" id="GO:0005783">
    <property type="term" value="C:endoplasmic reticulum"/>
    <property type="evidence" value="ECO:0000318"/>
    <property type="project" value="GO_Central"/>
</dbReference>
<evidence type="ECO:0000256" key="2">
    <source>
        <dbReference type="ARBA" id="ARBA00006447"/>
    </source>
</evidence>
<accession>D8S2X2</accession>